<accession>A0A2N5EDY7</accession>
<keyword evidence="2" id="KW-1185">Reference proteome</keyword>
<comment type="caution">
    <text evidence="1">The sequence shown here is derived from an EMBL/GenBank/DDBJ whole genome shotgun (WGS) entry which is preliminary data.</text>
</comment>
<reference evidence="1 2" key="1">
    <citation type="submission" date="2017-12" db="EMBL/GenBank/DDBJ databases">
        <title>Characterization of six clinical isolates of Enterochimera gen. nov., a novel genus of the Yersiniaciae family and the three species Enterochimera arupensis sp. nov., Enterochimera coloradensis sp. nov, and Enterochimera californica sp. nov.</title>
        <authorList>
            <person name="Rossi A."/>
            <person name="Fisher M."/>
        </authorList>
    </citation>
    <scope>NUCLEOTIDE SEQUENCE [LARGE SCALE GENOMIC DNA]</scope>
    <source>
        <strain evidence="2">2015-Iso6</strain>
    </source>
</reference>
<name>A0A2N5EDY7_9GAMM</name>
<dbReference type="AlphaFoldDB" id="A0A2N5EDY7"/>
<proteinExistence type="predicted"/>
<dbReference type="Proteomes" id="UP000234240">
    <property type="component" value="Unassembled WGS sequence"/>
</dbReference>
<dbReference type="RefSeq" id="WP_101815129.1">
    <property type="nucleotide sequence ID" value="NZ_PJZF01000003.1"/>
</dbReference>
<dbReference type="EMBL" id="PJZF01000003">
    <property type="protein sequence ID" value="PLR40716.1"/>
    <property type="molecule type" value="Genomic_DNA"/>
</dbReference>
<dbReference type="InterPro" id="IPR055794">
    <property type="entry name" value="DUF7370"/>
</dbReference>
<evidence type="ECO:0000313" key="2">
    <source>
        <dbReference type="Proteomes" id="UP000234240"/>
    </source>
</evidence>
<evidence type="ECO:0000313" key="1">
    <source>
        <dbReference type="EMBL" id="PLR40716.1"/>
    </source>
</evidence>
<dbReference type="Pfam" id="PF24085">
    <property type="entry name" value="DUF7370"/>
    <property type="match status" value="1"/>
</dbReference>
<evidence type="ECO:0008006" key="3">
    <source>
        <dbReference type="Google" id="ProtNLM"/>
    </source>
</evidence>
<dbReference type="OrthoDB" id="6538864at2"/>
<protein>
    <recommendedName>
        <fullName evidence="3">DUF4054 domain-containing protein</fullName>
    </recommendedName>
</protein>
<sequence length="125" mass="13044">MAAQITLEDVKPLMAELGFTVPDTVLQLLLDQVSAASVCMDGAGYAESLQKLLLIYAAARLAALSGARKIASQSAPSGASRSFTYDSSGTDHLYRQILAWDTNGCLGGLPISGVSVGFFDVVRGC</sequence>
<gene>
    <name evidence="1" type="ORF">CYR55_05395</name>
</gene>
<organism evidence="1 2">
    <name type="scientific">Chimaeribacter californicus</name>
    <dbReference type="NCBI Taxonomy" id="2060067"/>
    <lineage>
        <taxon>Bacteria</taxon>
        <taxon>Pseudomonadati</taxon>
        <taxon>Pseudomonadota</taxon>
        <taxon>Gammaproteobacteria</taxon>
        <taxon>Enterobacterales</taxon>
        <taxon>Yersiniaceae</taxon>
        <taxon>Chimaeribacter</taxon>
    </lineage>
</organism>